<keyword evidence="2" id="KW-1185">Reference proteome</keyword>
<dbReference type="OrthoDB" id="9955554at2"/>
<dbReference type="PATRIC" id="fig|1439726.3.peg.1588"/>
<comment type="caution">
    <text evidence="1">The sequence shown here is derived from an EMBL/GenBank/DDBJ whole genome shotgun (WGS) entry which is preliminary data.</text>
</comment>
<name>A0A1E3H460_9HYPH</name>
<gene>
    <name evidence="1" type="ORF">A6302_01509</name>
</gene>
<organism evidence="1 2">
    <name type="scientific">Methylobrevis pamukkalensis</name>
    <dbReference type="NCBI Taxonomy" id="1439726"/>
    <lineage>
        <taxon>Bacteria</taxon>
        <taxon>Pseudomonadati</taxon>
        <taxon>Pseudomonadota</taxon>
        <taxon>Alphaproteobacteria</taxon>
        <taxon>Hyphomicrobiales</taxon>
        <taxon>Pleomorphomonadaceae</taxon>
        <taxon>Methylobrevis</taxon>
    </lineage>
</organism>
<proteinExistence type="predicted"/>
<evidence type="ECO:0000313" key="1">
    <source>
        <dbReference type="EMBL" id="ODN71137.1"/>
    </source>
</evidence>
<dbReference type="RefSeq" id="WP_069306403.1">
    <property type="nucleotide sequence ID" value="NZ_MCRJ01000028.1"/>
</dbReference>
<dbReference type="EMBL" id="MCRJ01000028">
    <property type="protein sequence ID" value="ODN71137.1"/>
    <property type="molecule type" value="Genomic_DNA"/>
</dbReference>
<accession>A0A1E3H460</accession>
<evidence type="ECO:0000313" key="2">
    <source>
        <dbReference type="Proteomes" id="UP000094622"/>
    </source>
</evidence>
<dbReference type="AlphaFoldDB" id="A0A1E3H460"/>
<sequence>MFPAPLCTPGVRNRTHARGTLVRDTLARDTLARIGEIHARRGRVGDLDERCRHLLIAVARRDGRIGRAVPVADFVEPLHRVAARHVANSRLVRDVAGLSALVVFSTMLALVAA</sequence>
<dbReference type="Proteomes" id="UP000094622">
    <property type="component" value="Unassembled WGS sequence"/>
</dbReference>
<reference evidence="1 2" key="1">
    <citation type="submission" date="2016-07" db="EMBL/GenBank/DDBJ databases">
        <title>Draft Genome Sequence of Methylobrevis pamukkalensis PK2.</title>
        <authorList>
            <person name="Vasilenko O.V."/>
            <person name="Doronina N.V."/>
            <person name="Shmareva M.N."/>
            <person name="Tarlachkov S.V."/>
            <person name="Mustakhimov I."/>
            <person name="Trotsenko Y.A."/>
        </authorList>
    </citation>
    <scope>NUCLEOTIDE SEQUENCE [LARGE SCALE GENOMIC DNA]</scope>
    <source>
        <strain evidence="1 2">PK2</strain>
    </source>
</reference>
<protein>
    <submittedName>
        <fullName evidence="1">Uncharacterized protein</fullName>
    </submittedName>
</protein>